<comment type="caution">
    <text evidence="2">The sequence shown here is derived from an EMBL/GenBank/DDBJ whole genome shotgun (WGS) entry which is preliminary data.</text>
</comment>
<gene>
    <name evidence="2" type="ORF">CC78DRAFT_583923</name>
</gene>
<organism evidence="2 3">
    <name type="scientific">Lojkania enalia</name>
    <dbReference type="NCBI Taxonomy" id="147567"/>
    <lineage>
        <taxon>Eukaryota</taxon>
        <taxon>Fungi</taxon>
        <taxon>Dikarya</taxon>
        <taxon>Ascomycota</taxon>
        <taxon>Pezizomycotina</taxon>
        <taxon>Dothideomycetes</taxon>
        <taxon>Pleosporomycetidae</taxon>
        <taxon>Pleosporales</taxon>
        <taxon>Pleosporales incertae sedis</taxon>
        <taxon>Lojkania</taxon>
    </lineage>
</organism>
<name>A0A9P4K819_9PLEO</name>
<sequence>MSSYTHERIVQTFWSLGECYSEKEKPFFLNILKAAGRESSRAENAPIFRPHIRGTYALHIIWGDQDPDVPSSSPGPRRWRTKGGDGMTRASFRIPSIRGKTHPALNVIALKKTPTKSLIFPSPAPDWLNVPFSMRGQVLKAMASGSLELEV</sequence>
<evidence type="ECO:0000256" key="1">
    <source>
        <dbReference type="SAM" id="MobiDB-lite"/>
    </source>
</evidence>
<dbReference type="AlphaFoldDB" id="A0A9P4K819"/>
<feature type="region of interest" description="Disordered" evidence="1">
    <location>
        <begin position="67"/>
        <end position="86"/>
    </location>
</feature>
<reference evidence="3" key="1">
    <citation type="journal article" date="2020" name="Stud. Mycol.">
        <title>101 Dothideomycetes genomes: A test case for predicting lifestyles and emergence of pathogens.</title>
        <authorList>
            <person name="Haridas S."/>
            <person name="Albert R."/>
            <person name="Binder M."/>
            <person name="Bloem J."/>
            <person name="LaButti K."/>
            <person name="Salamov A."/>
            <person name="Andreopoulos B."/>
            <person name="Baker S."/>
            <person name="Barry K."/>
            <person name="Bills G."/>
            <person name="Bluhm B."/>
            <person name="Cannon C."/>
            <person name="Castanera R."/>
            <person name="Culley D."/>
            <person name="Daum C."/>
            <person name="Ezra D."/>
            <person name="Gonzalez J."/>
            <person name="Henrissat B."/>
            <person name="Kuo A."/>
            <person name="Liang C."/>
            <person name="Lipzen A."/>
            <person name="Lutzoni F."/>
            <person name="Magnuson J."/>
            <person name="Mondo S."/>
            <person name="Nolan M."/>
            <person name="Ohm R."/>
            <person name="Pangilinan J."/>
            <person name="Park H.-J."/>
            <person name="Ramirez L."/>
            <person name="Alfaro M."/>
            <person name="Sun H."/>
            <person name="Tritt A."/>
            <person name="Yoshinaga Y."/>
            <person name="Zwiers L.-H."/>
            <person name="Turgeon B."/>
            <person name="Goodwin S."/>
            <person name="Spatafora J."/>
            <person name="Crous P."/>
            <person name="Grigoriev I."/>
        </authorList>
    </citation>
    <scope>NUCLEOTIDE SEQUENCE [LARGE SCALE GENOMIC DNA]</scope>
    <source>
        <strain evidence="3">CBS 304.66</strain>
    </source>
</reference>
<evidence type="ECO:0000313" key="3">
    <source>
        <dbReference type="Proteomes" id="UP000800093"/>
    </source>
</evidence>
<evidence type="ECO:0000313" key="2">
    <source>
        <dbReference type="EMBL" id="KAF2261199.1"/>
    </source>
</evidence>
<dbReference type="Proteomes" id="UP000800093">
    <property type="component" value="Unassembled WGS sequence"/>
</dbReference>
<protein>
    <submittedName>
        <fullName evidence="2">Uncharacterized protein</fullName>
    </submittedName>
</protein>
<dbReference type="EMBL" id="ML986662">
    <property type="protein sequence ID" value="KAF2261199.1"/>
    <property type="molecule type" value="Genomic_DNA"/>
</dbReference>
<accession>A0A9P4K819</accession>
<proteinExistence type="predicted"/>
<keyword evidence="3" id="KW-1185">Reference proteome</keyword>